<keyword evidence="8 14" id="KW-0460">Magnesium</keyword>
<dbReference type="Pfam" id="PF03120">
    <property type="entry name" value="OB_DNA_ligase"/>
    <property type="match status" value="1"/>
</dbReference>
<evidence type="ECO:0000313" key="17">
    <source>
        <dbReference type="Proteomes" id="UP001237207"/>
    </source>
</evidence>
<feature type="binding site" evidence="14">
    <location>
        <position position="404"/>
    </location>
    <ligand>
        <name>Zn(2+)</name>
        <dbReference type="ChEBI" id="CHEBI:29105"/>
    </ligand>
</feature>
<comment type="caution">
    <text evidence="16">The sequence shown here is derived from an EMBL/GenBank/DDBJ whole genome shotgun (WGS) entry which is preliminary data.</text>
</comment>
<dbReference type="Gene3D" id="3.30.470.30">
    <property type="entry name" value="DNA ligase/mRNA capping enzyme"/>
    <property type="match status" value="1"/>
</dbReference>
<dbReference type="AlphaFoldDB" id="A0AAJ1SZK1"/>
<evidence type="ECO:0000259" key="15">
    <source>
        <dbReference type="PROSITE" id="PS50172"/>
    </source>
</evidence>
<reference evidence="16" key="1">
    <citation type="submission" date="2023-07" db="EMBL/GenBank/DDBJ databases">
        <title>Genomic Encyclopedia of Type Strains, Phase IV (KMG-IV): sequencing the most valuable type-strain genomes for metagenomic binning, comparative biology and taxonomic classification.</title>
        <authorList>
            <person name="Goeker M."/>
        </authorList>
    </citation>
    <scope>NUCLEOTIDE SEQUENCE</scope>
    <source>
        <strain evidence="16">DSM 23947</strain>
    </source>
</reference>
<accession>A0AAJ1SZK1</accession>
<proteinExistence type="inferred from homology"/>
<evidence type="ECO:0000256" key="2">
    <source>
        <dbReference type="ARBA" id="ARBA00013308"/>
    </source>
</evidence>
<feature type="binding site" evidence="14">
    <location>
        <position position="109"/>
    </location>
    <ligand>
        <name>NAD(+)</name>
        <dbReference type="ChEBI" id="CHEBI:57540"/>
    </ligand>
</feature>
<dbReference type="Gene3D" id="2.40.50.140">
    <property type="entry name" value="Nucleic acid-binding proteins"/>
    <property type="match status" value="1"/>
</dbReference>
<dbReference type="InterPro" id="IPR036420">
    <property type="entry name" value="BRCT_dom_sf"/>
</dbReference>
<dbReference type="FunFam" id="1.10.287.610:FF:000002">
    <property type="entry name" value="DNA ligase"/>
    <property type="match status" value="1"/>
</dbReference>
<dbReference type="GO" id="GO:0005829">
    <property type="term" value="C:cytosol"/>
    <property type="evidence" value="ECO:0007669"/>
    <property type="project" value="TreeGrafter"/>
</dbReference>
<evidence type="ECO:0000256" key="13">
    <source>
        <dbReference type="ARBA" id="ARBA00060881"/>
    </source>
</evidence>
<feature type="binding site" evidence="14">
    <location>
        <begin position="31"/>
        <end position="35"/>
    </location>
    <ligand>
        <name>NAD(+)</name>
        <dbReference type="ChEBI" id="CHEBI:57540"/>
    </ligand>
</feature>
<dbReference type="Pfam" id="PF01653">
    <property type="entry name" value="DNA_ligase_aden"/>
    <property type="match status" value="1"/>
</dbReference>
<dbReference type="Gene3D" id="6.20.10.30">
    <property type="match status" value="1"/>
</dbReference>
<dbReference type="InterPro" id="IPR013840">
    <property type="entry name" value="DNAligase_N"/>
</dbReference>
<dbReference type="HAMAP" id="MF_01588">
    <property type="entry name" value="DNA_ligase_A"/>
    <property type="match status" value="1"/>
</dbReference>
<feature type="binding site" evidence="14">
    <location>
        <position position="424"/>
    </location>
    <ligand>
        <name>Zn(2+)</name>
        <dbReference type="ChEBI" id="CHEBI:29105"/>
    </ligand>
</feature>
<evidence type="ECO:0000256" key="9">
    <source>
        <dbReference type="ARBA" id="ARBA00023027"/>
    </source>
</evidence>
<dbReference type="NCBIfam" id="TIGR00575">
    <property type="entry name" value="dnlj"/>
    <property type="match status" value="1"/>
</dbReference>
<dbReference type="PROSITE" id="PS01056">
    <property type="entry name" value="DNA_LIGASE_N2"/>
    <property type="match status" value="1"/>
</dbReference>
<feature type="domain" description="BRCT" evidence="15">
    <location>
        <begin position="586"/>
        <end position="663"/>
    </location>
</feature>
<evidence type="ECO:0000256" key="5">
    <source>
        <dbReference type="ARBA" id="ARBA00022723"/>
    </source>
</evidence>
<comment type="function">
    <text evidence="14">DNA ligase that catalyzes the formation of phosphodiester linkages between 5'-phosphoryl and 3'-hydroxyl groups in double-stranded DNA using NAD as a coenzyme and as the energy source for the reaction. It is essential for DNA replication and repair of damaged DNA.</text>
</comment>
<dbReference type="SMART" id="SM00532">
    <property type="entry name" value="LIGANc"/>
    <property type="match status" value="1"/>
</dbReference>
<evidence type="ECO:0000256" key="8">
    <source>
        <dbReference type="ARBA" id="ARBA00022842"/>
    </source>
</evidence>
<dbReference type="EMBL" id="JAUSUC010000022">
    <property type="protein sequence ID" value="MDQ0215564.1"/>
    <property type="molecule type" value="Genomic_DNA"/>
</dbReference>
<dbReference type="Pfam" id="PF03119">
    <property type="entry name" value="DNA_ligase_ZBD"/>
    <property type="match status" value="1"/>
</dbReference>
<feature type="binding site" evidence="14">
    <location>
        <position position="401"/>
    </location>
    <ligand>
        <name>Zn(2+)</name>
        <dbReference type="ChEBI" id="CHEBI:29105"/>
    </ligand>
</feature>
<keyword evidence="7 14" id="KW-0862">Zinc</keyword>
<keyword evidence="9 14" id="KW-0520">NAD</keyword>
<keyword evidence="6 14" id="KW-0227">DNA damage</keyword>
<dbReference type="SMART" id="SM00292">
    <property type="entry name" value="BRCT"/>
    <property type="match status" value="1"/>
</dbReference>
<dbReference type="PROSITE" id="PS50172">
    <property type="entry name" value="BRCT"/>
    <property type="match status" value="1"/>
</dbReference>
<dbReference type="GO" id="GO:0006281">
    <property type="term" value="P:DNA repair"/>
    <property type="evidence" value="ECO:0007669"/>
    <property type="project" value="UniProtKB-KW"/>
</dbReference>
<dbReference type="InterPro" id="IPR004149">
    <property type="entry name" value="Znf_DNAligase_C4"/>
</dbReference>
<comment type="similarity">
    <text evidence="13 14">Belongs to the NAD-dependent DNA ligase family. LigA subfamily.</text>
</comment>
<name>A0AAJ1SZK1_9BACI</name>
<dbReference type="InterPro" id="IPR033136">
    <property type="entry name" value="DNA_ligase_CS"/>
</dbReference>
<evidence type="ECO:0000256" key="3">
    <source>
        <dbReference type="ARBA" id="ARBA00022598"/>
    </source>
</evidence>
<evidence type="ECO:0000256" key="4">
    <source>
        <dbReference type="ARBA" id="ARBA00022705"/>
    </source>
</evidence>
<feature type="binding site" evidence="14">
    <location>
        <position position="167"/>
    </location>
    <ligand>
        <name>NAD(+)</name>
        <dbReference type="ChEBI" id="CHEBI:57540"/>
    </ligand>
</feature>
<dbReference type="InterPro" id="IPR001357">
    <property type="entry name" value="BRCT_dom"/>
</dbReference>
<dbReference type="SUPFAM" id="SSF52113">
    <property type="entry name" value="BRCT domain"/>
    <property type="match status" value="1"/>
</dbReference>
<dbReference type="EC" id="6.5.1.2" evidence="1 14"/>
<organism evidence="16 17">
    <name type="scientific">Oikeobacillus pervagus</name>
    <dbReference type="NCBI Taxonomy" id="1325931"/>
    <lineage>
        <taxon>Bacteria</taxon>
        <taxon>Bacillati</taxon>
        <taxon>Bacillota</taxon>
        <taxon>Bacilli</taxon>
        <taxon>Bacillales</taxon>
        <taxon>Bacillaceae</taxon>
        <taxon>Oikeobacillus</taxon>
    </lineage>
</organism>
<dbReference type="Proteomes" id="UP001237207">
    <property type="component" value="Unassembled WGS sequence"/>
</dbReference>
<protein>
    <recommendedName>
        <fullName evidence="2 14">DNA ligase</fullName>
        <ecNumber evidence="1 14">6.5.1.2</ecNumber>
    </recommendedName>
    <alternativeName>
        <fullName evidence="14">Polydeoxyribonucleotide synthase [NAD(+)]</fullName>
    </alternativeName>
</protein>
<sequence>MNIKERIEELRNLIKYHNDLYYDKEQPEITDYEYDQLVQELKTLENEHPEYITSDSPTQKVGGTVKRELRKVPHDVPVISLQDAFSKEEIYDFVNKVKSQITNPKFVVEMKIDGLTVMLRYHNGKLTEGITRGNGEVGESVYENVLEIKTIPKSIPTELPYLEVRGEVYMSNKSFEMVLEREKNKGGKKYKTARNLASGTLRQLDSRIVRERNLDMFVFNLEISEGKDFTSHSETLEWLKTQGFTVIPNYKICSTADEVWEAVSSIGEERNKLPFGIDGAVIKVDNLSDRRVLGSTSKVPRWAIAYKYPPEQKETVIKDIKIQVGRTGRLTPLAILEPVKLAGTDVSKATLHNQDFINLKDIQIGDTVVIQKAGDIIPEVIKSIPEKRPANAMKYTIPTNCPICNSPTVRDENVADTRCINTECPAQQLGGIVYFASKGAMDIEGLGPSSVESLISEGFIKDIGDIYYLEQYRDELIEKGVVGRKKSTDNLLKAIEKSKENDLEKLITGLGIKNVGKQTARVLAMNFPDIDAVSNATYEQLIALPDFGDIVAKSILNFFNQEKNHQLIAKLKSAGVNVKSKSSEISSDDRFSGKTFVITGTLPTLKRDEATKMIQMYGGKVSGSVSKKTSYVLAGEEAGSKLTKAQDLGVRIINEEEFMDMLK</sequence>
<dbReference type="InterPro" id="IPR004150">
    <property type="entry name" value="NAD_DNA_ligase_OB"/>
</dbReference>
<comment type="cofactor">
    <cofactor evidence="14">
        <name>Mg(2+)</name>
        <dbReference type="ChEBI" id="CHEBI:18420"/>
    </cofactor>
    <cofactor evidence="14">
        <name>Mn(2+)</name>
        <dbReference type="ChEBI" id="CHEBI:29035"/>
    </cofactor>
</comment>
<feature type="binding site" evidence="14">
    <location>
        <begin position="80"/>
        <end position="81"/>
    </location>
    <ligand>
        <name>NAD(+)</name>
        <dbReference type="ChEBI" id="CHEBI:57540"/>
    </ligand>
</feature>
<evidence type="ECO:0000256" key="14">
    <source>
        <dbReference type="HAMAP-Rule" id="MF_01588"/>
    </source>
</evidence>
<dbReference type="PANTHER" id="PTHR23389">
    <property type="entry name" value="CHROMOSOME TRANSMISSION FIDELITY FACTOR 18"/>
    <property type="match status" value="1"/>
</dbReference>
<dbReference type="InterPro" id="IPR012340">
    <property type="entry name" value="NA-bd_OB-fold"/>
</dbReference>
<feature type="binding site" evidence="14">
    <location>
        <position position="283"/>
    </location>
    <ligand>
        <name>NAD(+)</name>
        <dbReference type="ChEBI" id="CHEBI:57540"/>
    </ligand>
</feature>
<dbReference type="GO" id="GO:0006260">
    <property type="term" value="P:DNA replication"/>
    <property type="evidence" value="ECO:0007669"/>
    <property type="project" value="UniProtKB-KW"/>
</dbReference>
<dbReference type="NCBIfam" id="NF005932">
    <property type="entry name" value="PRK07956.1"/>
    <property type="match status" value="1"/>
</dbReference>
<feature type="active site" description="N6-AMP-lysine intermediate" evidence="14">
    <location>
        <position position="111"/>
    </location>
</feature>
<evidence type="ECO:0000256" key="6">
    <source>
        <dbReference type="ARBA" id="ARBA00022763"/>
    </source>
</evidence>
<dbReference type="Gene3D" id="3.40.50.10190">
    <property type="entry name" value="BRCT domain"/>
    <property type="match status" value="1"/>
</dbReference>
<keyword evidence="17" id="KW-1185">Reference proteome</keyword>
<dbReference type="SUPFAM" id="SSF56091">
    <property type="entry name" value="DNA ligase/mRNA capping enzyme, catalytic domain"/>
    <property type="match status" value="1"/>
</dbReference>
<dbReference type="InterPro" id="IPR001679">
    <property type="entry name" value="DNA_ligase"/>
</dbReference>
<dbReference type="PANTHER" id="PTHR23389:SF9">
    <property type="entry name" value="DNA LIGASE"/>
    <property type="match status" value="1"/>
</dbReference>
<dbReference type="Pfam" id="PF00533">
    <property type="entry name" value="BRCT"/>
    <property type="match status" value="1"/>
</dbReference>
<dbReference type="InterPro" id="IPR041663">
    <property type="entry name" value="DisA/LigA_HHH"/>
</dbReference>
<keyword evidence="4 14" id="KW-0235">DNA replication</keyword>
<evidence type="ECO:0000256" key="11">
    <source>
        <dbReference type="ARBA" id="ARBA00023211"/>
    </source>
</evidence>
<dbReference type="InterPro" id="IPR013839">
    <property type="entry name" value="DNAligase_adenylation"/>
</dbReference>
<dbReference type="Gene3D" id="1.10.150.20">
    <property type="entry name" value="5' to 3' exonuclease, C-terminal subdomain"/>
    <property type="match status" value="2"/>
</dbReference>
<dbReference type="Gene3D" id="1.10.287.610">
    <property type="entry name" value="Helix hairpin bin"/>
    <property type="match status" value="1"/>
</dbReference>
<dbReference type="FunFam" id="2.40.50.140:FF:000012">
    <property type="entry name" value="DNA ligase"/>
    <property type="match status" value="1"/>
</dbReference>
<keyword evidence="5 14" id="KW-0479">Metal-binding</keyword>
<feature type="binding site" evidence="14">
    <location>
        <position position="132"/>
    </location>
    <ligand>
        <name>NAD(+)</name>
        <dbReference type="ChEBI" id="CHEBI:57540"/>
    </ligand>
</feature>
<dbReference type="PIRSF" id="PIRSF001604">
    <property type="entry name" value="LigA"/>
    <property type="match status" value="1"/>
</dbReference>
<evidence type="ECO:0000256" key="1">
    <source>
        <dbReference type="ARBA" id="ARBA00012722"/>
    </source>
</evidence>
<evidence type="ECO:0000256" key="10">
    <source>
        <dbReference type="ARBA" id="ARBA00023204"/>
    </source>
</evidence>
<evidence type="ECO:0000256" key="7">
    <source>
        <dbReference type="ARBA" id="ARBA00022833"/>
    </source>
</evidence>
<keyword evidence="3 14" id="KW-0436">Ligase</keyword>
<feature type="binding site" evidence="14">
    <location>
        <position position="419"/>
    </location>
    <ligand>
        <name>Zn(2+)</name>
        <dbReference type="ChEBI" id="CHEBI:29105"/>
    </ligand>
</feature>
<dbReference type="SUPFAM" id="SSF47781">
    <property type="entry name" value="RuvA domain 2-like"/>
    <property type="match status" value="1"/>
</dbReference>
<dbReference type="SUPFAM" id="SSF50249">
    <property type="entry name" value="Nucleic acid-binding proteins"/>
    <property type="match status" value="1"/>
</dbReference>
<dbReference type="CDD" id="cd00114">
    <property type="entry name" value="LIGANc"/>
    <property type="match status" value="1"/>
</dbReference>
<keyword evidence="11 14" id="KW-0464">Manganese</keyword>
<dbReference type="GO" id="GO:0003911">
    <property type="term" value="F:DNA ligase (NAD+) activity"/>
    <property type="evidence" value="ECO:0007669"/>
    <property type="project" value="UniProtKB-UniRule"/>
</dbReference>
<dbReference type="Pfam" id="PF12826">
    <property type="entry name" value="HHH_2"/>
    <property type="match status" value="1"/>
</dbReference>
<evidence type="ECO:0000313" key="16">
    <source>
        <dbReference type="EMBL" id="MDQ0215564.1"/>
    </source>
</evidence>
<dbReference type="FunFam" id="1.10.150.20:FF:000006">
    <property type="entry name" value="DNA ligase"/>
    <property type="match status" value="1"/>
</dbReference>
<keyword evidence="10 14" id="KW-0234">DNA repair</keyword>
<dbReference type="GO" id="GO:0046872">
    <property type="term" value="F:metal ion binding"/>
    <property type="evidence" value="ECO:0007669"/>
    <property type="project" value="UniProtKB-KW"/>
</dbReference>
<evidence type="ECO:0000256" key="12">
    <source>
        <dbReference type="ARBA" id="ARBA00034005"/>
    </source>
</evidence>
<dbReference type="CDD" id="cd17748">
    <property type="entry name" value="BRCT_DNA_ligase_like"/>
    <property type="match status" value="1"/>
</dbReference>
<feature type="binding site" evidence="14">
    <location>
        <position position="307"/>
    </location>
    <ligand>
        <name>NAD(+)</name>
        <dbReference type="ChEBI" id="CHEBI:57540"/>
    </ligand>
</feature>
<dbReference type="RefSeq" id="WP_307257565.1">
    <property type="nucleotide sequence ID" value="NZ_JAUSUC010000022.1"/>
</dbReference>
<comment type="catalytic activity">
    <reaction evidence="12 14">
        <text>NAD(+) + (deoxyribonucleotide)n-3'-hydroxyl + 5'-phospho-(deoxyribonucleotide)m = (deoxyribonucleotide)n+m + AMP + beta-nicotinamide D-nucleotide.</text>
        <dbReference type="EC" id="6.5.1.2"/>
    </reaction>
</comment>
<gene>
    <name evidence="14" type="primary">ligA</name>
    <name evidence="16" type="ORF">J2S13_001982</name>
</gene>
<dbReference type="Pfam" id="PF22745">
    <property type="entry name" value="Nlig-Ia"/>
    <property type="match status" value="1"/>
</dbReference>
<dbReference type="InterPro" id="IPR010994">
    <property type="entry name" value="RuvA_2-like"/>
</dbReference>